<evidence type="ECO:0000256" key="9">
    <source>
        <dbReference type="ARBA" id="ARBA00023136"/>
    </source>
</evidence>
<dbReference type="FunFam" id="3.90.550.50:FF:000001">
    <property type="entry name" value="Hexosyltransferase"/>
    <property type="match status" value="1"/>
</dbReference>
<evidence type="ECO:0000256" key="11">
    <source>
        <dbReference type="SAM" id="MobiDB-lite"/>
    </source>
</evidence>
<keyword evidence="14" id="KW-1185">Reference proteome</keyword>
<reference evidence="13 14" key="1">
    <citation type="journal article" date="2023" name="Arcadia Sci">
        <title>De novo assembly of a long-read Amblyomma americanum tick genome.</title>
        <authorList>
            <person name="Chou S."/>
            <person name="Poskanzer K.E."/>
            <person name="Rollins M."/>
            <person name="Thuy-Boun P.S."/>
        </authorList>
    </citation>
    <scope>NUCLEOTIDE SEQUENCE [LARGE SCALE GENOMIC DNA]</scope>
    <source>
        <strain evidence="13">F_SG_1</strain>
        <tissue evidence="13">Salivary glands</tissue>
    </source>
</reference>
<organism evidence="13 14">
    <name type="scientific">Amblyomma americanum</name>
    <name type="common">Lone star tick</name>
    <dbReference type="NCBI Taxonomy" id="6943"/>
    <lineage>
        <taxon>Eukaryota</taxon>
        <taxon>Metazoa</taxon>
        <taxon>Ecdysozoa</taxon>
        <taxon>Arthropoda</taxon>
        <taxon>Chelicerata</taxon>
        <taxon>Arachnida</taxon>
        <taxon>Acari</taxon>
        <taxon>Parasitiformes</taxon>
        <taxon>Ixodida</taxon>
        <taxon>Ixodoidea</taxon>
        <taxon>Ixodidae</taxon>
        <taxon>Amblyomminae</taxon>
        <taxon>Amblyomma</taxon>
    </lineage>
</organism>
<keyword evidence="8" id="KW-0333">Golgi apparatus</keyword>
<name>A0AAQ4D4U2_AMBAM</name>
<keyword evidence="4" id="KW-0808">Transferase</keyword>
<dbReference type="GO" id="GO:0016758">
    <property type="term" value="F:hexosyltransferase activity"/>
    <property type="evidence" value="ECO:0007669"/>
    <property type="project" value="InterPro"/>
</dbReference>
<sequence length="941" mass="106615">LHAGACLQSPPVATRQWSLLALLAAFTLFNVTYWYAQRDSWKRVPPPDFYRATLLSHHQVAESREETSRWNDVPLELLFWRPTEALLSGYGRLPFPVENVSFLPVAYSVVQRCRNTGPLNHIFFVHSAPGNWAKRQLLRETIGDAFMALKHSWTTVFFVGMSRNLRVQQMVLDEAERYGDLVMLPYIDAYRNLTYKFVYGMKWTMDNCPATRYIVKMDDDIVINLTKLVAYLNLRKYDERLALHCYVWTNMMVERKTDSPWYIPKKMYRKRVFSRYCSGSTVLFDSRVMEALYNASFLVPFMPVDDVYVTGEAAKAASIGHVKLNRFYALFDDKWEEVARGKYMFAQIYRAKNRRRSWDLIMRELKEPTLAFLDYETPSKDSATSHVQTEESASADEEAVAPSDAKLTVKETRMKPILHKDPIVSSHDVALVTALVNDGCLRTLTSTAKRWLPILGLVVLIYIGFWTAGYNPVGWPVPRQQASGAVTITHAEPSYMYPHRSQASIRQGLQLNDSTTSDASWTPPTSEEVSSIARQGPREVTLRKQTSPLLLTEPETPLSRPTTSLTTRATTRRTRGTTVTTSATTTAEDNGLTWNPPEQLLRGYGKVPFPVENVTSLPTAFKVVSDCQRDLDYIFFVHTATTHSDHRRVLREVVANSSFGAQYNWTTVFFVGMSPVDQVWASVTKEAELHGDVVVLPYMDTYRNLTYKFVYGIKWTLENCPRARFVLKMDDDIVLHLPTLVKKFTGSSTGASSSSTPPPPKFHCCVWDGMPVIRQTALPWYMSNEVYPKKYFPRYCSGSAVFMESAALRPLYNASFKVPYLPVDDAYVTGELAAVAGIGHEALNRIYSLDGSKWMSVVDGTLLVVQVWSAETRSKAWRLVANALGEQWATLRNLPAMYRATNSIRIVTSIARGRRHHWISMCAAATAGSASRVDNSLSEIS</sequence>
<proteinExistence type="inferred from homology"/>
<keyword evidence="9 12" id="KW-0472">Membrane</keyword>
<keyword evidence="5 12" id="KW-0812">Transmembrane</keyword>
<evidence type="ECO:0000256" key="2">
    <source>
        <dbReference type="ARBA" id="ARBA00008661"/>
    </source>
</evidence>
<feature type="non-terminal residue" evidence="13">
    <location>
        <position position="1"/>
    </location>
</feature>
<evidence type="ECO:0000256" key="8">
    <source>
        <dbReference type="ARBA" id="ARBA00023034"/>
    </source>
</evidence>
<evidence type="ECO:0000313" key="14">
    <source>
        <dbReference type="Proteomes" id="UP001321473"/>
    </source>
</evidence>
<dbReference type="PANTHER" id="PTHR11214:SF376">
    <property type="entry name" value="HEXOSYLTRANSFERASE"/>
    <property type="match status" value="1"/>
</dbReference>
<keyword evidence="6" id="KW-0735">Signal-anchor</keyword>
<evidence type="ECO:0000256" key="3">
    <source>
        <dbReference type="ARBA" id="ARBA00022676"/>
    </source>
</evidence>
<dbReference type="PANTHER" id="PTHR11214">
    <property type="entry name" value="BETA-1,3-N-ACETYLGLUCOSAMINYLTRANSFERASE"/>
    <property type="match status" value="1"/>
</dbReference>
<evidence type="ECO:0000256" key="12">
    <source>
        <dbReference type="SAM" id="Phobius"/>
    </source>
</evidence>
<keyword evidence="3" id="KW-0328">Glycosyltransferase</keyword>
<feature type="compositionally biased region" description="Polar residues" evidence="11">
    <location>
        <begin position="512"/>
        <end position="533"/>
    </location>
</feature>
<evidence type="ECO:0000256" key="6">
    <source>
        <dbReference type="ARBA" id="ARBA00022968"/>
    </source>
</evidence>
<comment type="caution">
    <text evidence="13">The sequence shown here is derived from an EMBL/GenBank/DDBJ whole genome shotgun (WGS) entry which is preliminary data.</text>
</comment>
<dbReference type="Gene3D" id="3.90.550.50">
    <property type="match status" value="1"/>
</dbReference>
<feature type="compositionally biased region" description="Low complexity" evidence="11">
    <location>
        <begin position="546"/>
        <end position="569"/>
    </location>
</feature>
<evidence type="ECO:0000256" key="7">
    <source>
        <dbReference type="ARBA" id="ARBA00022989"/>
    </source>
</evidence>
<dbReference type="AlphaFoldDB" id="A0AAQ4D4U2"/>
<comment type="subcellular location">
    <subcellularLocation>
        <location evidence="1">Golgi apparatus membrane</location>
        <topology evidence="1">Single-pass type II membrane protein</topology>
    </subcellularLocation>
</comment>
<dbReference type="InterPro" id="IPR002659">
    <property type="entry name" value="Glyco_trans_31"/>
</dbReference>
<comment type="similarity">
    <text evidence="2">Belongs to the glycosyltransferase 31 family.</text>
</comment>
<dbReference type="Pfam" id="PF01762">
    <property type="entry name" value="Galactosyl_T"/>
    <property type="match status" value="2"/>
</dbReference>
<feature type="transmembrane region" description="Helical" evidence="12">
    <location>
        <begin position="451"/>
        <end position="470"/>
    </location>
</feature>
<dbReference type="Proteomes" id="UP001321473">
    <property type="component" value="Unassembled WGS sequence"/>
</dbReference>
<evidence type="ECO:0000256" key="4">
    <source>
        <dbReference type="ARBA" id="ARBA00022679"/>
    </source>
</evidence>
<gene>
    <name evidence="13" type="ORF">V5799_004881</name>
</gene>
<protein>
    <submittedName>
        <fullName evidence="13">Uncharacterized protein</fullName>
    </submittedName>
</protein>
<evidence type="ECO:0000256" key="1">
    <source>
        <dbReference type="ARBA" id="ARBA00004323"/>
    </source>
</evidence>
<feature type="region of interest" description="Disordered" evidence="11">
    <location>
        <begin position="383"/>
        <end position="402"/>
    </location>
</feature>
<evidence type="ECO:0000256" key="10">
    <source>
        <dbReference type="ARBA" id="ARBA00023180"/>
    </source>
</evidence>
<accession>A0AAQ4D4U2</accession>
<keyword evidence="10" id="KW-0325">Glycoprotein</keyword>
<keyword evidence="7 12" id="KW-1133">Transmembrane helix</keyword>
<feature type="region of interest" description="Disordered" evidence="11">
    <location>
        <begin position="512"/>
        <end position="581"/>
    </location>
</feature>
<evidence type="ECO:0000256" key="5">
    <source>
        <dbReference type="ARBA" id="ARBA00022692"/>
    </source>
</evidence>
<feature type="transmembrane region" description="Helical" evidence="12">
    <location>
        <begin position="17"/>
        <end position="36"/>
    </location>
</feature>
<dbReference type="EMBL" id="JARKHS020035153">
    <property type="protein sequence ID" value="KAK8757482.1"/>
    <property type="molecule type" value="Genomic_DNA"/>
</dbReference>
<dbReference type="GO" id="GO:0006493">
    <property type="term" value="P:protein O-linked glycosylation"/>
    <property type="evidence" value="ECO:0007669"/>
    <property type="project" value="TreeGrafter"/>
</dbReference>
<dbReference type="GO" id="GO:0000139">
    <property type="term" value="C:Golgi membrane"/>
    <property type="evidence" value="ECO:0007669"/>
    <property type="project" value="UniProtKB-SubCell"/>
</dbReference>
<evidence type="ECO:0000313" key="13">
    <source>
        <dbReference type="EMBL" id="KAK8757482.1"/>
    </source>
</evidence>